<gene>
    <name evidence="13" type="ORF">SPAPADRAFT_60774</name>
</gene>
<dbReference type="GO" id="GO:0005789">
    <property type="term" value="C:endoplasmic reticulum membrane"/>
    <property type="evidence" value="ECO:0007669"/>
    <property type="project" value="UniProtKB-SubCell"/>
</dbReference>
<dbReference type="EMBL" id="GL996501">
    <property type="protein sequence ID" value="EGW33418.1"/>
    <property type="molecule type" value="Genomic_DNA"/>
</dbReference>
<proteinExistence type="inferred from homology"/>
<comment type="subcellular location">
    <subcellularLocation>
        <location evidence="1 12">Endoplasmic reticulum membrane</location>
        <topology evidence="1 12">Multi-pass membrane protein</topology>
    </subcellularLocation>
</comment>
<keyword evidence="8 12" id="KW-1133">Transmembrane helix</keyword>
<dbReference type="GO" id="GO:0006487">
    <property type="term" value="P:protein N-linked glycosylation"/>
    <property type="evidence" value="ECO:0007669"/>
    <property type="project" value="TreeGrafter"/>
</dbReference>
<accession>G3AMC0</accession>
<keyword evidence="4 12" id="KW-0328">Glycosyltransferase</keyword>
<evidence type="ECO:0000256" key="5">
    <source>
        <dbReference type="ARBA" id="ARBA00022679"/>
    </source>
</evidence>
<evidence type="ECO:0000256" key="4">
    <source>
        <dbReference type="ARBA" id="ARBA00022676"/>
    </source>
</evidence>
<dbReference type="InterPro" id="IPR005599">
    <property type="entry name" value="GPI_mannosylTrfase"/>
</dbReference>
<organism evidence="14">
    <name type="scientific">Spathaspora passalidarum (strain NRRL Y-27907 / 11-Y1)</name>
    <dbReference type="NCBI Taxonomy" id="619300"/>
    <lineage>
        <taxon>Eukaryota</taxon>
        <taxon>Fungi</taxon>
        <taxon>Dikarya</taxon>
        <taxon>Ascomycota</taxon>
        <taxon>Saccharomycotina</taxon>
        <taxon>Pichiomycetes</taxon>
        <taxon>Debaryomycetaceae</taxon>
        <taxon>Spathaspora</taxon>
    </lineage>
</organism>
<feature type="transmembrane region" description="Helical" evidence="12">
    <location>
        <begin position="110"/>
        <end position="130"/>
    </location>
</feature>
<evidence type="ECO:0000256" key="3">
    <source>
        <dbReference type="ARBA" id="ARBA00007063"/>
    </source>
</evidence>
<dbReference type="GO" id="GO:0052917">
    <property type="term" value="F:dol-P-Man:Man(7)GlcNAc(2)-PP-Dol alpha-1,6-mannosyltransferase activity"/>
    <property type="evidence" value="ECO:0007669"/>
    <property type="project" value="UniProtKB-EC"/>
</dbReference>
<evidence type="ECO:0000256" key="9">
    <source>
        <dbReference type="ARBA" id="ARBA00023136"/>
    </source>
</evidence>
<dbReference type="RefSeq" id="XP_007374933.1">
    <property type="nucleotide sequence ID" value="XM_007374871.1"/>
</dbReference>
<dbReference type="Proteomes" id="UP000000709">
    <property type="component" value="Unassembled WGS sequence"/>
</dbReference>
<comment type="similarity">
    <text evidence="3 12">Belongs to the glycosyltransferase 22 family.</text>
</comment>
<evidence type="ECO:0000256" key="7">
    <source>
        <dbReference type="ARBA" id="ARBA00022824"/>
    </source>
</evidence>
<evidence type="ECO:0000256" key="11">
    <source>
        <dbReference type="ARBA" id="ARBA00048899"/>
    </source>
</evidence>
<protein>
    <recommendedName>
        <fullName evidence="12">Mannosyltransferase</fullName>
        <ecNumber evidence="12">2.4.1.-</ecNumber>
    </recommendedName>
</protein>
<feature type="transmembrane region" description="Helical" evidence="12">
    <location>
        <begin position="12"/>
        <end position="33"/>
    </location>
</feature>
<keyword evidence="6 12" id="KW-0812">Transmembrane</keyword>
<feature type="transmembrane region" description="Helical" evidence="12">
    <location>
        <begin position="45"/>
        <end position="62"/>
    </location>
</feature>
<evidence type="ECO:0000256" key="2">
    <source>
        <dbReference type="ARBA" id="ARBA00004922"/>
    </source>
</evidence>
<reference evidence="13 14" key="1">
    <citation type="journal article" date="2011" name="Proc. Natl. Acad. Sci. U.S.A.">
        <title>Comparative genomics of xylose-fermenting fungi for enhanced biofuel production.</title>
        <authorList>
            <person name="Wohlbach D.J."/>
            <person name="Kuo A."/>
            <person name="Sato T.K."/>
            <person name="Potts K.M."/>
            <person name="Salamov A.A."/>
            <person name="LaButti K.M."/>
            <person name="Sun H."/>
            <person name="Clum A."/>
            <person name="Pangilinan J.L."/>
            <person name="Lindquist E.A."/>
            <person name="Lucas S."/>
            <person name="Lapidus A."/>
            <person name="Jin M."/>
            <person name="Gunawan C."/>
            <person name="Balan V."/>
            <person name="Dale B.E."/>
            <person name="Jeffries T.W."/>
            <person name="Zinkel R."/>
            <person name="Barry K.W."/>
            <person name="Grigoriev I.V."/>
            <person name="Gasch A.P."/>
        </authorList>
    </citation>
    <scope>NUCLEOTIDE SEQUENCE [LARGE SCALE GENOMIC DNA]</scope>
    <source>
        <strain evidence="14">NRRL Y-27907 / 11-Y1</strain>
    </source>
</reference>
<evidence type="ECO:0000256" key="10">
    <source>
        <dbReference type="ARBA" id="ARBA00044721"/>
    </source>
</evidence>
<feature type="transmembrane region" description="Helical" evidence="12">
    <location>
        <begin position="74"/>
        <end position="90"/>
    </location>
</feature>
<dbReference type="EC" id="2.4.1.-" evidence="12"/>
<keyword evidence="14" id="KW-1185">Reference proteome</keyword>
<comment type="pathway">
    <text evidence="2">Protein modification; protein glycosylation.</text>
</comment>
<dbReference type="KEGG" id="spaa:SPAPADRAFT_60774"/>
<evidence type="ECO:0000256" key="6">
    <source>
        <dbReference type="ARBA" id="ARBA00022692"/>
    </source>
</evidence>
<evidence type="ECO:0000256" key="1">
    <source>
        <dbReference type="ARBA" id="ARBA00004477"/>
    </source>
</evidence>
<evidence type="ECO:0000313" key="14">
    <source>
        <dbReference type="Proteomes" id="UP000000709"/>
    </source>
</evidence>
<name>G3AMC0_SPAPN</name>
<keyword evidence="9 12" id="KW-0472">Membrane</keyword>
<dbReference type="AlphaFoldDB" id="G3AMC0"/>
<dbReference type="PANTHER" id="PTHR22760">
    <property type="entry name" value="GLYCOSYLTRANSFERASE"/>
    <property type="match status" value="1"/>
</dbReference>
<comment type="caution">
    <text evidence="12">Lacks conserved residue(s) required for the propagation of feature annotation.</text>
</comment>
<keyword evidence="5" id="KW-0808">Transferase</keyword>
<evidence type="ECO:0000256" key="12">
    <source>
        <dbReference type="RuleBase" id="RU363075"/>
    </source>
</evidence>
<feature type="non-terminal residue" evidence="13">
    <location>
        <position position="134"/>
    </location>
</feature>
<evidence type="ECO:0000313" key="13">
    <source>
        <dbReference type="EMBL" id="EGW33418.1"/>
    </source>
</evidence>
<keyword evidence="7 12" id="KW-0256">Endoplasmic reticulum</keyword>
<comment type="function">
    <text evidence="10">Mannosyltransferase that operates in the biosynthetic pathway of dolichol-linked oligosaccharides, the glycan precursors employed in protein asparagine (N)-glycosylation. The assembly of dolichol-linked oligosaccharides begins on the cytosolic side of the endoplasmic reticulum membrane and finishes in its lumen. The sequential addition of sugars to dolichol pyrophosphate produces dolichol-linked oligosaccharides containing fourteen sugars, including two GlcNAcs, nine mannoses and three glucoses. Once assembled, the oligosaccharide is transferred from the lipid to nascent proteins by oligosaccharyltransferases. In the lumen of the endoplasmic reticulum, adds the eighth mannose residue in an alpha-1,6 linkage onto Man(7)GlcNAc(2)-PP-dolichol to produce Man(8)GlcNAc(2)-PP-dolichol.</text>
</comment>
<dbReference type="PANTHER" id="PTHR22760:SF1">
    <property type="entry name" value="DOL-P-MAN:MAN(7)GLCNAC(2)-PP-DOL ALPHA-1,6-MANNOSYLTRANSFERASE"/>
    <property type="match status" value="1"/>
</dbReference>
<dbReference type="UniPathway" id="UPA00378"/>
<evidence type="ECO:0000256" key="8">
    <source>
        <dbReference type="ARBA" id="ARBA00022989"/>
    </source>
</evidence>
<sequence length="134" mass="15043">MHSIELSRSFIGPLILASLCKCILSLTSSIPIINDNPWDENELSFLVSLLLGAGNVLSWTYLRNTLIRVTGKRKTGVWFSILIISQHIIFKCTRTLPLSFASPFVNYSYAKIIMGDLSGLVWLAFAATVFRYKL</sequence>
<dbReference type="GeneID" id="18873562"/>
<comment type="catalytic activity">
    <reaction evidence="11">
        <text>an alpha-D-Man-(1-&gt;2)-alpha-D-Man-(1-&gt;2)-alpha-D-Man-(1-&gt;3)-[alpha-D-Man-(1-&gt;2)-alpha-D-Man-(1-&gt;3)-alpha-D-Man-(1-&gt;6)]-beta-D-Man-(1-&gt;4)-beta-D-GlcNAc-(1-&gt;4)-alpha-D-GlcNAc-diphospho-di-trans,poly-cis-dolichol + a di-trans,poly-cis-dolichyl beta-D-mannosyl phosphate = an alpha-D-Man-(1-&gt;2)-alpha-D-Man-(1-&gt;2)-alpha-D-Man-(1-&gt;3)-[alpha-D-Man-(1-&gt;2)-alpha-D-Man-(1-&gt;3)-[alpha-D-Man-(1-&gt;6)]-alpha-D-Man-(1-&gt;6)]-beta-D-Man-(1-&gt;4)-beta-D-GlcNAc-(1-&gt;4)-alpha-D-GlcNAc-diphospho-di-trans,poly-cis-dolichol + a di-trans,poly-cis-dolichyl phosphate + H(+)</text>
        <dbReference type="Rhea" id="RHEA:29535"/>
        <dbReference type="Rhea" id="RHEA-COMP:19498"/>
        <dbReference type="Rhea" id="RHEA-COMP:19501"/>
        <dbReference type="Rhea" id="RHEA-COMP:19518"/>
        <dbReference type="Rhea" id="RHEA-COMP:19519"/>
        <dbReference type="ChEBI" id="CHEBI:15378"/>
        <dbReference type="ChEBI" id="CHEBI:57683"/>
        <dbReference type="ChEBI" id="CHEBI:58211"/>
        <dbReference type="ChEBI" id="CHEBI:132517"/>
        <dbReference type="ChEBI" id="CHEBI:132519"/>
        <dbReference type="EC" id="2.4.1.260"/>
    </reaction>
    <physiologicalReaction direction="left-to-right" evidence="11">
        <dbReference type="Rhea" id="RHEA:29536"/>
    </physiologicalReaction>
</comment>
<dbReference type="InParanoid" id="G3AMC0"/>
<dbReference type="HOGENOM" id="CLU_1901329_0_0_1"/>